<dbReference type="EMBL" id="FOCI01000008">
    <property type="protein sequence ID" value="SEN04994.1"/>
    <property type="molecule type" value="Genomic_DNA"/>
</dbReference>
<gene>
    <name evidence="5" type="ORF">SAMN04488003_108100</name>
</gene>
<evidence type="ECO:0000256" key="2">
    <source>
        <dbReference type="ARBA" id="ARBA00022729"/>
    </source>
</evidence>
<evidence type="ECO:0000313" key="6">
    <source>
        <dbReference type="Proteomes" id="UP000199585"/>
    </source>
</evidence>
<keyword evidence="6" id="KW-1185">Reference proteome</keyword>
<name>A0A1H8DDX2_9RHOB</name>
<dbReference type="Pfam" id="PF13458">
    <property type="entry name" value="Peripla_BP_6"/>
    <property type="match status" value="1"/>
</dbReference>
<evidence type="ECO:0000259" key="4">
    <source>
        <dbReference type="Pfam" id="PF13458"/>
    </source>
</evidence>
<dbReference type="AlphaFoldDB" id="A0A1H8DDX2"/>
<dbReference type="Proteomes" id="UP000199585">
    <property type="component" value="Unassembled WGS sequence"/>
</dbReference>
<dbReference type="OrthoDB" id="7210494at2"/>
<keyword evidence="3" id="KW-0029">Amino-acid transport</keyword>
<organism evidence="5 6">
    <name type="scientific">Loktanella fryxellensis</name>
    <dbReference type="NCBI Taxonomy" id="245187"/>
    <lineage>
        <taxon>Bacteria</taxon>
        <taxon>Pseudomonadati</taxon>
        <taxon>Pseudomonadota</taxon>
        <taxon>Alphaproteobacteria</taxon>
        <taxon>Rhodobacterales</taxon>
        <taxon>Roseobacteraceae</taxon>
        <taxon>Loktanella</taxon>
    </lineage>
</organism>
<dbReference type="PANTHER" id="PTHR30483">
    <property type="entry name" value="LEUCINE-SPECIFIC-BINDING PROTEIN"/>
    <property type="match status" value="1"/>
</dbReference>
<dbReference type="RefSeq" id="WP_089901494.1">
    <property type="nucleotide sequence ID" value="NZ_FOCI01000008.1"/>
</dbReference>
<evidence type="ECO:0000256" key="3">
    <source>
        <dbReference type="ARBA" id="ARBA00022970"/>
    </source>
</evidence>
<protein>
    <submittedName>
        <fullName evidence="5">Amino acid/amide ABC transporter substrate-binding protein, HAAT family</fullName>
    </submittedName>
</protein>
<dbReference type="SUPFAM" id="SSF53822">
    <property type="entry name" value="Periplasmic binding protein-like I"/>
    <property type="match status" value="1"/>
</dbReference>
<dbReference type="CDD" id="cd06339">
    <property type="entry name" value="PBP1_YraM_LppC_lipoprotein-like"/>
    <property type="match status" value="1"/>
</dbReference>
<sequence>MTAPHARATPPATPTAAPAAARRLVARATAVLALVWTAACVPLPMTEGTNTGAAIDPSAPVQVALLVPAGSGDGNDAVLARNLENAARLAISDLSGVEIDLRVYNSGADAAVAAQTATRAADEGAMIILGPLYGETVNPVGNAVASRNINVLALSNNPTVAGGNVFILGSTFNNTANRLVAYARGTGIERFGVVHANDLGGQLGRDAITAAVQANGAQVAGVGSYPLSQQGITGATTQIATTLRAAGAQAVFLTAGANADLPLIATALPEAGIDPVNTRYIGLTNWAAVPQALALPGVQGGLFAVPDRAMAANFEARYAAAYGDQPHPLAGLAYDGIAAIGALVATGRPDALTKQSLTTPQGFQGTNGIFRLLPNGLNERGLAVATVRGNEVVILENAPRSFDRAGS</sequence>
<dbReference type="PANTHER" id="PTHR30483:SF6">
    <property type="entry name" value="PERIPLASMIC BINDING PROTEIN OF ABC TRANSPORTER FOR NATURAL AMINO ACIDS"/>
    <property type="match status" value="1"/>
</dbReference>
<reference evidence="5 6" key="1">
    <citation type="submission" date="2016-10" db="EMBL/GenBank/DDBJ databases">
        <authorList>
            <person name="de Groot N.N."/>
        </authorList>
    </citation>
    <scope>NUCLEOTIDE SEQUENCE [LARGE SCALE GENOMIC DNA]</scope>
    <source>
        <strain evidence="5 6">DSM 16213</strain>
    </source>
</reference>
<keyword evidence="2" id="KW-0732">Signal</keyword>
<dbReference type="Gene3D" id="3.40.50.2300">
    <property type="match status" value="2"/>
</dbReference>
<evidence type="ECO:0000313" key="5">
    <source>
        <dbReference type="EMBL" id="SEN04994.1"/>
    </source>
</evidence>
<keyword evidence="3" id="KW-0813">Transport</keyword>
<evidence type="ECO:0000256" key="1">
    <source>
        <dbReference type="ARBA" id="ARBA00010062"/>
    </source>
</evidence>
<dbReference type="InterPro" id="IPR028082">
    <property type="entry name" value="Peripla_BP_I"/>
</dbReference>
<proteinExistence type="inferred from homology"/>
<dbReference type="InterPro" id="IPR051010">
    <property type="entry name" value="BCAA_transport"/>
</dbReference>
<dbReference type="InterPro" id="IPR028081">
    <property type="entry name" value="Leu-bd"/>
</dbReference>
<comment type="similarity">
    <text evidence="1">Belongs to the leucine-binding protein family.</text>
</comment>
<dbReference type="GO" id="GO:0006865">
    <property type="term" value="P:amino acid transport"/>
    <property type="evidence" value="ECO:0007669"/>
    <property type="project" value="UniProtKB-KW"/>
</dbReference>
<feature type="domain" description="Leucine-binding protein" evidence="4">
    <location>
        <begin position="60"/>
        <end position="388"/>
    </location>
</feature>
<accession>A0A1H8DDX2</accession>
<dbReference type="STRING" id="245187.SAMN04488003_108100"/>